<comment type="function">
    <text evidence="6">Quinone reductase that provides resistance to thiol-specific stress caused by electrophilic quinones.</text>
</comment>
<comment type="catalytic activity">
    <reaction evidence="5">
        <text>N,N-dimethyl-1,4-phenylenediamine + anthranilate + 2 NAD(+) = 2-(4-dimethylaminophenyl)diazenylbenzoate + 2 NADH + 2 H(+)</text>
        <dbReference type="Rhea" id="RHEA:55872"/>
        <dbReference type="ChEBI" id="CHEBI:15378"/>
        <dbReference type="ChEBI" id="CHEBI:15783"/>
        <dbReference type="ChEBI" id="CHEBI:16567"/>
        <dbReference type="ChEBI" id="CHEBI:57540"/>
        <dbReference type="ChEBI" id="CHEBI:57945"/>
        <dbReference type="ChEBI" id="CHEBI:71579"/>
        <dbReference type="EC" id="1.7.1.17"/>
    </reaction>
    <physiologicalReaction direction="right-to-left" evidence="5">
        <dbReference type="Rhea" id="RHEA:55874"/>
    </physiologicalReaction>
</comment>
<comment type="catalytic activity">
    <reaction evidence="6">
        <text>2 a quinone + NADH + H(+) = 2 a 1,4-benzosemiquinone + NAD(+)</text>
        <dbReference type="Rhea" id="RHEA:65952"/>
        <dbReference type="ChEBI" id="CHEBI:15378"/>
        <dbReference type="ChEBI" id="CHEBI:57540"/>
        <dbReference type="ChEBI" id="CHEBI:57945"/>
        <dbReference type="ChEBI" id="CHEBI:132124"/>
        <dbReference type="ChEBI" id="CHEBI:134225"/>
    </reaction>
</comment>
<dbReference type="PANTHER" id="PTHR43741">
    <property type="entry name" value="FMN-DEPENDENT NADH-AZOREDUCTASE 1"/>
    <property type="match status" value="1"/>
</dbReference>
<evidence type="ECO:0000256" key="1">
    <source>
        <dbReference type="ARBA" id="ARBA00022630"/>
    </source>
</evidence>
<dbReference type="PANTHER" id="PTHR43741:SF2">
    <property type="entry name" value="FMN-DEPENDENT NADH:QUINONE OXIDOREDUCTASE"/>
    <property type="match status" value="1"/>
</dbReference>
<comment type="caution">
    <text evidence="8">The sequence shown here is derived from an EMBL/GenBank/DDBJ whole genome shotgun (WGS) entry which is preliminary data.</text>
</comment>
<keyword evidence="9" id="KW-1185">Reference proteome</keyword>
<evidence type="ECO:0000256" key="2">
    <source>
        <dbReference type="ARBA" id="ARBA00022643"/>
    </source>
</evidence>
<dbReference type="InterPro" id="IPR029039">
    <property type="entry name" value="Flavoprotein-like_sf"/>
</dbReference>
<evidence type="ECO:0000256" key="6">
    <source>
        <dbReference type="HAMAP-Rule" id="MF_01216"/>
    </source>
</evidence>
<dbReference type="Pfam" id="PF02525">
    <property type="entry name" value="Flavodoxin_2"/>
    <property type="match status" value="1"/>
</dbReference>
<feature type="domain" description="Flavodoxin-like fold" evidence="7">
    <location>
        <begin position="3"/>
        <end position="192"/>
    </location>
</feature>
<keyword evidence="1 6" id="KW-0285">Flavoprotein</keyword>
<dbReference type="RefSeq" id="WP_342846854.1">
    <property type="nucleotide sequence ID" value="NZ_JBBMQO010000002.1"/>
</dbReference>
<dbReference type="InterPro" id="IPR023048">
    <property type="entry name" value="NADH:quinone_OxRdtase_FMN_depd"/>
</dbReference>
<dbReference type="HAMAP" id="MF_01216">
    <property type="entry name" value="Azoreductase_type1"/>
    <property type="match status" value="1"/>
</dbReference>
<evidence type="ECO:0000256" key="5">
    <source>
        <dbReference type="ARBA" id="ARBA00048542"/>
    </source>
</evidence>
<feature type="binding site" evidence="6">
    <location>
        <begin position="16"/>
        <end position="18"/>
    </location>
    <ligand>
        <name>FMN</name>
        <dbReference type="ChEBI" id="CHEBI:58210"/>
    </ligand>
</feature>
<comment type="cofactor">
    <cofactor evidence="6">
        <name>FMN</name>
        <dbReference type="ChEBI" id="CHEBI:58210"/>
    </cofactor>
    <text evidence="6">Binds 1 FMN per subunit.</text>
</comment>
<evidence type="ECO:0000256" key="4">
    <source>
        <dbReference type="ARBA" id="ARBA00023027"/>
    </source>
</evidence>
<dbReference type="InterPro" id="IPR050104">
    <property type="entry name" value="FMN-dep_NADH:Q_OxRdtase_AzoR1"/>
</dbReference>
<organism evidence="8 9">
    <name type="scientific">Ahrensia kielensis</name>
    <dbReference type="NCBI Taxonomy" id="76980"/>
    <lineage>
        <taxon>Bacteria</taxon>
        <taxon>Pseudomonadati</taxon>
        <taxon>Pseudomonadota</taxon>
        <taxon>Alphaproteobacteria</taxon>
        <taxon>Hyphomicrobiales</taxon>
        <taxon>Ahrensiaceae</taxon>
        <taxon>Ahrensia</taxon>
    </lineage>
</organism>
<dbReference type="SUPFAM" id="SSF52218">
    <property type="entry name" value="Flavoproteins"/>
    <property type="match status" value="1"/>
</dbReference>
<evidence type="ECO:0000259" key="7">
    <source>
        <dbReference type="Pfam" id="PF02525"/>
    </source>
</evidence>
<evidence type="ECO:0000256" key="3">
    <source>
        <dbReference type="ARBA" id="ARBA00023002"/>
    </source>
</evidence>
<comment type="function">
    <text evidence="6">Also exhibits azoreductase activity. Catalyzes the reductive cleavage of the azo bond in aromatic azo compounds to the corresponding amines.</text>
</comment>
<dbReference type="InterPro" id="IPR003680">
    <property type="entry name" value="Flavodoxin_fold"/>
</dbReference>
<gene>
    <name evidence="6" type="primary">azoR</name>
    <name evidence="8" type="ORF">WNY59_03140</name>
</gene>
<name>A0ABU9T377_9HYPH</name>
<evidence type="ECO:0000313" key="9">
    <source>
        <dbReference type="Proteomes" id="UP001477870"/>
    </source>
</evidence>
<keyword evidence="2 6" id="KW-0288">FMN</keyword>
<dbReference type="EMBL" id="JBBMQO010000002">
    <property type="protein sequence ID" value="MEM5500578.1"/>
    <property type="molecule type" value="Genomic_DNA"/>
</dbReference>
<dbReference type="Gene3D" id="3.40.50.360">
    <property type="match status" value="1"/>
</dbReference>
<keyword evidence="4 6" id="KW-0520">NAD</keyword>
<reference evidence="8 9" key="1">
    <citation type="submission" date="2024-03" db="EMBL/GenBank/DDBJ databases">
        <title>Community enrichment and isolation of bacterial strains for fucoidan degradation.</title>
        <authorList>
            <person name="Sichert A."/>
        </authorList>
    </citation>
    <scope>NUCLEOTIDE SEQUENCE [LARGE SCALE GENOMIC DNA]</scope>
    <source>
        <strain evidence="8 9">AS62</strain>
    </source>
</reference>
<proteinExistence type="inferred from homology"/>
<dbReference type="EC" id="1.7.1.17" evidence="6"/>
<keyword evidence="3 6" id="KW-0560">Oxidoreductase</keyword>
<evidence type="ECO:0000313" key="8">
    <source>
        <dbReference type="EMBL" id="MEM5500578.1"/>
    </source>
</evidence>
<comment type="subunit">
    <text evidence="6">Homodimer.</text>
</comment>
<dbReference type="Proteomes" id="UP001477870">
    <property type="component" value="Unassembled WGS sequence"/>
</dbReference>
<comment type="caution">
    <text evidence="6">Lacks conserved residue(s) required for the propagation of feature annotation.</text>
</comment>
<comment type="similarity">
    <text evidence="6">Belongs to the azoreductase type 1 family.</text>
</comment>
<dbReference type="EC" id="1.6.5.-" evidence="6"/>
<protein>
    <recommendedName>
        <fullName evidence="6">FMN dependent NADH:quinone oxidoreductase</fullName>
        <ecNumber evidence="6">1.6.5.-</ecNumber>
    </recommendedName>
    <alternativeName>
        <fullName evidence="6">Azo-dye reductase</fullName>
    </alternativeName>
    <alternativeName>
        <fullName evidence="6">FMN-dependent NADH-azo compound oxidoreductase</fullName>
    </alternativeName>
    <alternativeName>
        <fullName evidence="6">FMN-dependent NADH-azoreductase</fullName>
        <ecNumber evidence="6">1.7.1.17</ecNumber>
    </alternativeName>
</protein>
<sequence>MPTILSIQSSARHENSHSRDLSKELIAKLNKSGNFDVQERDLTQTIPHVNEKWLGANWTPKTDRNAEQKAHLELSDKLVEQLKAADVLVIGAPIYNFSVPAALKAWIDMVCRAGDTFKYTETGPKGLLEGKKAYVVIASGGVPVDSPYDFATPYLRQVLGFIGITDVEIIAADGLVANEAASLAKANAEIERLAA</sequence>
<feature type="binding site" evidence="6">
    <location>
        <position position="10"/>
    </location>
    <ligand>
        <name>FMN</name>
        <dbReference type="ChEBI" id="CHEBI:58210"/>
    </ligand>
</feature>
<accession>A0ABU9T377</accession>